<dbReference type="PANTHER" id="PTHR42044">
    <property type="entry name" value="DUF676 DOMAIN-CONTAINING PROTEIN-RELATED"/>
    <property type="match status" value="1"/>
</dbReference>
<dbReference type="PANTHER" id="PTHR42044:SF2">
    <property type="entry name" value="DUF676 DOMAIN-CONTAINING PROTEIN"/>
    <property type="match status" value="1"/>
</dbReference>
<evidence type="ECO:0000313" key="3">
    <source>
        <dbReference type="Proteomes" id="UP000186955"/>
    </source>
</evidence>
<name>A0A1Q5TC67_9EURO</name>
<dbReference type="STRING" id="1316194.A0A1Q5TC67"/>
<evidence type="ECO:0000313" key="2">
    <source>
        <dbReference type="EMBL" id="OKO97818.1"/>
    </source>
</evidence>
<proteinExistence type="predicted"/>
<gene>
    <name evidence="2" type="ORF">PENSUB_9744</name>
</gene>
<evidence type="ECO:0000256" key="1">
    <source>
        <dbReference type="SAM" id="Phobius"/>
    </source>
</evidence>
<dbReference type="Proteomes" id="UP000186955">
    <property type="component" value="Unassembled WGS sequence"/>
</dbReference>
<sequence length="514" mass="57987">MAPQVRVFPRTSNATPLPYTASPLRLFWSDLCLVLRDAWALPAIFFPLRLGRTSSLDELYLSFQGALSLVTQAFLTVYQLLFLLSLPLMIICFVPALWILVYVAAALALNYVICMFVLNGFRRVLVSKVPVVEQPGHEKERWLYINGIANGHYWVQANIDQLSYTFGRKITGIHNRTSGVLFDLAECLIQRCFAYATGDVRSAYVLIKEALLDPSVEKVVLVLHSQGGIEGGLIIDWLLDELPQDLLHQLEVYTFGNAANHFNNPICSCRSSVEIESSNRDPSKRRSVGYIEHYANREDPVSSLGVLRFVNIPNRYLGRLFIRPGSGHLMNQHYLDTIFTLGSDRKVLESNPFMDMTVEVKPDLKIQSRGAASGVQGSFCEPSEDTLTPMVKSERRVAIDETDHQILRVKDFSRLWQYRNGGSPERQKTTQISSQQAKANLHHNYQAEYTNPRNLATILCPFLANNINHGFLWSMLWQLPKLKLAPLSNSSFFASAQPISLGSAKPKVILLHVY</sequence>
<feature type="transmembrane region" description="Helical" evidence="1">
    <location>
        <begin position="60"/>
        <end position="82"/>
    </location>
</feature>
<dbReference type="EMBL" id="MNBE01000683">
    <property type="protein sequence ID" value="OKO97818.1"/>
    <property type="molecule type" value="Genomic_DNA"/>
</dbReference>
<keyword evidence="3" id="KW-1185">Reference proteome</keyword>
<reference evidence="2 3" key="1">
    <citation type="submission" date="2016-10" db="EMBL/GenBank/DDBJ databases">
        <title>Genome sequence of the ascomycete fungus Penicillium subrubescens.</title>
        <authorList>
            <person name="De Vries R.P."/>
            <person name="Peng M."/>
            <person name="Dilokpimol A."/>
            <person name="Hilden K."/>
            <person name="Makela M.R."/>
            <person name="Grigoriev I."/>
            <person name="Riley R."/>
            <person name="Granchi Z."/>
        </authorList>
    </citation>
    <scope>NUCLEOTIDE SEQUENCE [LARGE SCALE GENOMIC DNA]</scope>
    <source>
        <strain evidence="2 3">CBS 132785</strain>
    </source>
</reference>
<accession>A0A1Q5TC67</accession>
<feature type="transmembrane region" description="Helical" evidence="1">
    <location>
        <begin position="88"/>
        <end position="118"/>
    </location>
</feature>
<dbReference type="GO" id="GO:0072330">
    <property type="term" value="P:monocarboxylic acid biosynthetic process"/>
    <property type="evidence" value="ECO:0007669"/>
    <property type="project" value="UniProtKB-ARBA"/>
</dbReference>
<keyword evidence="1" id="KW-1133">Transmembrane helix</keyword>
<protein>
    <submittedName>
        <fullName evidence="2">Uncharacterized protein</fullName>
    </submittedName>
</protein>
<keyword evidence="1" id="KW-0472">Membrane</keyword>
<dbReference type="SUPFAM" id="SSF53474">
    <property type="entry name" value="alpha/beta-Hydrolases"/>
    <property type="match status" value="1"/>
</dbReference>
<dbReference type="AlphaFoldDB" id="A0A1Q5TC67"/>
<comment type="caution">
    <text evidence="2">The sequence shown here is derived from an EMBL/GenBank/DDBJ whole genome shotgun (WGS) entry which is preliminary data.</text>
</comment>
<organism evidence="2 3">
    <name type="scientific">Penicillium subrubescens</name>
    <dbReference type="NCBI Taxonomy" id="1316194"/>
    <lineage>
        <taxon>Eukaryota</taxon>
        <taxon>Fungi</taxon>
        <taxon>Dikarya</taxon>
        <taxon>Ascomycota</taxon>
        <taxon>Pezizomycotina</taxon>
        <taxon>Eurotiomycetes</taxon>
        <taxon>Eurotiomycetidae</taxon>
        <taxon>Eurotiales</taxon>
        <taxon>Aspergillaceae</taxon>
        <taxon>Penicillium</taxon>
    </lineage>
</organism>
<dbReference type="GO" id="GO:0017000">
    <property type="term" value="P:antibiotic biosynthetic process"/>
    <property type="evidence" value="ECO:0007669"/>
    <property type="project" value="UniProtKB-ARBA"/>
</dbReference>
<keyword evidence="1" id="KW-0812">Transmembrane</keyword>
<dbReference type="InterPro" id="IPR029058">
    <property type="entry name" value="AB_hydrolase_fold"/>
</dbReference>